<name>H3H826_PHYRM</name>
<keyword evidence="10" id="KW-1185">Reference proteome</keyword>
<dbReference type="STRING" id="164328.H3H826"/>
<dbReference type="PANTHER" id="PTHR31683">
    <property type="entry name" value="PECTATE LYASE 18-RELATED"/>
    <property type="match status" value="1"/>
</dbReference>
<protein>
    <recommendedName>
        <fullName evidence="6">pectin lyase</fullName>
        <ecNumber evidence="6">4.2.2.10</ecNumber>
    </recommendedName>
</protein>
<dbReference type="HOGENOM" id="CLU_021980_1_0_1"/>
<dbReference type="EMBL" id="DS567267">
    <property type="status" value="NOT_ANNOTATED_CDS"/>
    <property type="molecule type" value="Genomic_DNA"/>
</dbReference>
<evidence type="ECO:0000256" key="4">
    <source>
        <dbReference type="ARBA" id="ARBA00036818"/>
    </source>
</evidence>
<feature type="domain" description="Pectate lyase" evidence="8">
    <location>
        <begin position="145"/>
        <end position="359"/>
    </location>
</feature>
<dbReference type="GO" id="GO:0030570">
    <property type="term" value="F:pectate lyase activity"/>
    <property type="evidence" value="ECO:0000318"/>
    <property type="project" value="GO_Central"/>
</dbReference>
<dbReference type="GO" id="GO:0045490">
    <property type="term" value="P:pectin catabolic process"/>
    <property type="evidence" value="ECO:0000318"/>
    <property type="project" value="GO_Central"/>
</dbReference>
<evidence type="ECO:0000313" key="9">
    <source>
        <dbReference type="EnsemblProtists" id="Phyra86921"/>
    </source>
</evidence>
<evidence type="ECO:0000256" key="2">
    <source>
        <dbReference type="ARBA" id="ARBA00023180"/>
    </source>
</evidence>
<evidence type="ECO:0000256" key="7">
    <source>
        <dbReference type="SAM" id="MobiDB-lite"/>
    </source>
</evidence>
<evidence type="ECO:0000256" key="6">
    <source>
        <dbReference type="ARBA" id="ARBA00039082"/>
    </source>
</evidence>
<dbReference type="InterPro" id="IPR011050">
    <property type="entry name" value="Pectin_lyase_fold/virulence"/>
</dbReference>
<dbReference type="InterPro" id="IPR045032">
    <property type="entry name" value="PEL"/>
</dbReference>
<evidence type="ECO:0000256" key="5">
    <source>
        <dbReference type="ARBA" id="ARBA00037631"/>
    </source>
</evidence>
<dbReference type="SUPFAM" id="SSF51126">
    <property type="entry name" value="Pectin lyase-like"/>
    <property type="match status" value="1"/>
</dbReference>
<reference evidence="10" key="1">
    <citation type="journal article" date="2006" name="Science">
        <title>Phytophthora genome sequences uncover evolutionary origins and mechanisms of pathogenesis.</title>
        <authorList>
            <person name="Tyler B.M."/>
            <person name="Tripathy S."/>
            <person name="Zhang X."/>
            <person name="Dehal P."/>
            <person name="Jiang R.H."/>
            <person name="Aerts A."/>
            <person name="Arredondo F.D."/>
            <person name="Baxter L."/>
            <person name="Bensasson D."/>
            <person name="Beynon J.L."/>
            <person name="Chapman J."/>
            <person name="Damasceno C.M."/>
            <person name="Dorrance A.E."/>
            <person name="Dou D."/>
            <person name="Dickerman A.W."/>
            <person name="Dubchak I.L."/>
            <person name="Garbelotto M."/>
            <person name="Gijzen M."/>
            <person name="Gordon S.G."/>
            <person name="Govers F."/>
            <person name="Grunwald N.J."/>
            <person name="Huang W."/>
            <person name="Ivors K.L."/>
            <person name="Jones R.W."/>
            <person name="Kamoun S."/>
            <person name="Krampis K."/>
            <person name="Lamour K.H."/>
            <person name="Lee M.K."/>
            <person name="McDonald W.H."/>
            <person name="Medina M."/>
            <person name="Meijer H.J."/>
            <person name="Nordberg E.K."/>
            <person name="Maclean D.J."/>
            <person name="Ospina-Giraldo M.D."/>
            <person name="Morris P.F."/>
            <person name="Phuntumart V."/>
            <person name="Putnam N.H."/>
            <person name="Rash S."/>
            <person name="Rose J.K."/>
            <person name="Sakihama Y."/>
            <person name="Salamov A.A."/>
            <person name="Savidor A."/>
            <person name="Scheuring C.F."/>
            <person name="Smith B.M."/>
            <person name="Sobral B.W."/>
            <person name="Terry A."/>
            <person name="Torto-Alalibo T.A."/>
            <person name="Win J."/>
            <person name="Xu Z."/>
            <person name="Zhang H."/>
            <person name="Grigoriev I.V."/>
            <person name="Rokhsar D.S."/>
            <person name="Boore J.L."/>
        </authorList>
    </citation>
    <scope>NUCLEOTIDE SEQUENCE [LARGE SCALE GENOMIC DNA]</scope>
    <source>
        <strain evidence="10">Pr102</strain>
    </source>
</reference>
<feature type="region of interest" description="Disordered" evidence="7">
    <location>
        <begin position="472"/>
        <end position="512"/>
    </location>
</feature>
<dbReference type="EC" id="4.2.2.10" evidence="6"/>
<dbReference type="Gene3D" id="2.160.20.10">
    <property type="entry name" value="Single-stranded right-handed beta-helix, Pectin lyase-like"/>
    <property type="match status" value="1"/>
</dbReference>
<evidence type="ECO:0000256" key="1">
    <source>
        <dbReference type="ARBA" id="ARBA00023157"/>
    </source>
</evidence>
<evidence type="ECO:0000313" key="10">
    <source>
        <dbReference type="Proteomes" id="UP000005238"/>
    </source>
</evidence>
<dbReference type="InterPro" id="IPR002022">
    <property type="entry name" value="Pec_lyase"/>
</dbReference>
<comment type="function">
    <text evidence="5">Pectinolytic enzymes consist of four classes of enzymes: pectin lyase, polygalacturonase, pectin methylesterase and rhamnogalacturonase. Among pectinolytic enzymes, pectin lyase is the most important in depolymerization of pectin, since it cleaves internal glycosidic bonds of highly methylated pectins.</text>
</comment>
<dbReference type="InterPro" id="IPR012334">
    <property type="entry name" value="Pectin_lyas_fold"/>
</dbReference>
<dbReference type="SMART" id="SM00656">
    <property type="entry name" value="Amb_all"/>
    <property type="match status" value="1"/>
</dbReference>
<dbReference type="GO" id="GO:0047490">
    <property type="term" value="F:pectin lyase activity"/>
    <property type="evidence" value="ECO:0007669"/>
    <property type="project" value="UniProtKB-EC"/>
</dbReference>
<evidence type="ECO:0000256" key="3">
    <source>
        <dbReference type="ARBA" id="ARBA00023239"/>
    </source>
</evidence>
<proteinExistence type="predicted"/>
<dbReference type="eggNOG" id="ENOG502RZWS">
    <property type="taxonomic scope" value="Eukaryota"/>
</dbReference>
<evidence type="ECO:0000259" key="8">
    <source>
        <dbReference type="SMART" id="SM00656"/>
    </source>
</evidence>
<dbReference type="AlphaFoldDB" id="H3H826"/>
<dbReference type="InParanoid" id="H3H826"/>
<dbReference type="Pfam" id="PF00544">
    <property type="entry name" value="Pectate_lyase_4"/>
    <property type="match status" value="1"/>
</dbReference>
<reference evidence="9" key="2">
    <citation type="submission" date="2015-06" db="UniProtKB">
        <authorList>
            <consortium name="EnsemblProtists"/>
        </authorList>
    </citation>
    <scope>IDENTIFICATION</scope>
    <source>
        <strain evidence="9">Pr102</strain>
    </source>
</reference>
<comment type="catalytic activity">
    <reaction evidence="4">
        <text>Eliminative cleavage of (1-&gt;4)-alpha-D-galacturonan methyl ester to give oligosaccharides with 4-deoxy-6-O-methyl-alpha-D-galact-4-enuronosyl groups at their non-reducing ends.</text>
        <dbReference type="EC" id="4.2.2.10"/>
    </reaction>
</comment>
<sequence length="512" mass="53423">MTDLLLPQSFFDLLGPRSVPSLLTSFGDGFEKLRKMVRGLLSAVLAVALAHHGFATAVSINTGVAPGFAAGTTGGGSAAPVYPKDVKELTTFLSDAEPRVIVLNQEFTFIDTEGSTTESGCRPTNNQQCLAKKNRFAGQDAILMDGDSAMQQTGGCDSGGISVDVTYDNAAKTPLTVASDKTLVGEGTKGVLNGKGLIITGSNVIIQNIHITNLNPHLVWGGDGISIGGSGEAPKNIWIDHVKISSVGRQMIVVHFSGATGVTITNSDFDGNTKFSASCDGHHYWGFLLYGKTTRVSLLGNYIHTMSGRGPKIGGAAGQNVVVHAANNYFSDNTGHAFDIAAGAYVLAEGNYFSSVKIPNLDDPAGNLFVPVRESNCKTALGRACKLNVLTASGKLASYSARAALGEVSKYSEVIGGSTVTEATQLKEASRNFGVGELVSTVAQSSAMGAVKSRNKDAAQASIETEAPVAKEAEVFTKTSGAADAESNDVTQSTTQSTETRSIGTCKLRKRH</sequence>
<keyword evidence="1" id="KW-1015">Disulfide bond</keyword>
<dbReference type="Proteomes" id="UP000005238">
    <property type="component" value="Unassembled WGS sequence"/>
</dbReference>
<feature type="compositionally biased region" description="Low complexity" evidence="7">
    <location>
        <begin position="491"/>
        <end position="500"/>
    </location>
</feature>
<accession>H3H826</accession>
<dbReference type="EnsemblProtists" id="Phyra86921">
    <property type="protein sequence ID" value="Phyra86921"/>
    <property type="gene ID" value="Phyra86921"/>
</dbReference>
<keyword evidence="2" id="KW-0325">Glycoprotein</keyword>
<dbReference type="PANTHER" id="PTHR31683:SF67">
    <property type="entry name" value="PECTIN LYASE F-RELATED"/>
    <property type="match status" value="1"/>
</dbReference>
<keyword evidence="3" id="KW-0456">Lyase</keyword>
<dbReference type="OMA" id="GFRFANT"/>
<dbReference type="VEuPathDB" id="FungiDB:KRP22_8334"/>
<organism evidence="9 10">
    <name type="scientific">Phytophthora ramorum</name>
    <name type="common">Sudden oak death agent</name>
    <dbReference type="NCBI Taxonomy" id="164328"/>
    <lineage>
        <taxon>Eukaryota</taxon>
        <taxon>Sar</taxon>
        <taxon>Stramenopiles</taxon>
        <taxon>Oomycota</taxon>
        <taxon>Peronosporomycetes</taxon>
        <taxon>Peronosporales</taxon>
        <taxon>Peronosporaceae</taxon>
        <taxon>Phytophthora</taxon>
    </lineage>
</organism>